<dbReference type="GO" id="GO:0016020">
    <property type="term" value="C:membrane"/>
    <property type="evidence" value="ECO:0007669"/>
    <property type="project" value="TreeGrafter"/>
</dbReference>
<evidence type="ECO:0000256" key="1">
    <source>
        <dbReference type="SAM" id="Phobius"/>
    </source>
</evidence>
<dbReference type="InterPro" id="IPR036400">
    <property type="entry name" value="Cyt_B5-like_heme/steroid_sf"/>
</dbReference>
<dbReference type="PANTHER" id="PTHR19353">
    <property type="entry name" value="FATTY ACID DESATURASE 2"/>
    <property type="match status" value="1"/>
</dbReference>
<proteinExistence type="predicted"/>
<dbReference type="Ensembl" id="ENSTMTT00000019808.1">
    <property type="protein sequence ID" value="ENSTMTP00000019129.1"/>
    <property type="gene ID" value="ENSTMTG00000014027.1"/>
</dbReference>
<evidence type="ECO:0000313" key="3">
    <source>
        <dbReference type="Proteomes" id="UP000472274"/>
    </source>
</evidence>
<keyword evidence="1" id="KW-0812">Transmembrane</keyword>
<evidence type="ECO:0000313" key="2">
    <source>
        <dbReference type="Ensembl" id="ENSTMTP00000019129.1"/>
    </source>
</evidence>
<name>A0A674JII0_9SAUR</name>
<reference evidence="2" key="1">
    <citation type="submission" date="2025-08" db="UniProtKB">
        <authorList>
            <consortium name="Ensembl"/>
        </authorList>
    </citation>
    <scope>IDENTIFICATION</scope>
</reference>
<protein>
    <recommendedName>
        <fullName evidence="4">Fatty acid desaturase domain-containing protein</fullName>
    </recommendedName>
</protein>
<dbReference type="GO" id="GO:0006629">
    <property type="term" value="P:lipid metabolic process"/>
    <property type="evidence" value="ECO:0007669"/>
    <property type="project" value="TreeGrafter"/>
</dbReference>
<dbReference type="SUPFAM" id="SSF55856">
    <property type="entry name" value="Cytochrome b5-like heme/steroid binding domain"/>
    <property type="match status" value="1"/>
</dbReference>
<sequence length="238" mass="27775">WEEIGLHMGWGHPQQERWLFYRRHPGGARLISLYAGQECPAFHINKTLMRKSMNLLLIRELAPGQPSFESCKNVKNFHELCATVKRMGLFKPSYLFFFLNFLQILILEAAGWFTLWYIGTSFMPFLTAALLLTTAQVNCPNHCCEGHIMIWGTKSKWNHLCHEFVMCNLKGLSSTWRNRQHNQHHTKTNCFPKDPDILLHPSLFALGKTLSVEVTRLVQIPKQKFHRSEPHYHCEICK</sequence>
<accession>A0A674JII0</accession>
<dbReference type="GeneTree" id="ENSGT00950000182990"/>
<feature type="transmembrane region" description="Helical" evidence="1">
    <location>
        <begin position="94"/>
        <end position="118"/>
    </location>
</feature>
<dbReference type="AlphaFoldDB" id="A0A674JII0"/>
<dbReference type="InParanoid" id="A0A674JII0"/>
<evidence type="ECO:0008006" key="4">
    <source>
        <dbReference type="Google" id="ProtNLM"/>
    </source>
</evidence>
<keyword evidence="1" id="KW-1133">Transmembrane helix</keyword>
<dbReference type="Proteomes" id="UP000472274">
    <property type="component" value="Unplaced"/>
</dbReference>
<reference evidence="2" key="2">
    <citation type="submission" date="2025-09" db="UniProtKB">
        <authorList>
            <consortium name="Ensembl"/>
        </authorList>
    </citation>
    <scope>IDENTIFICATION</scope>
</reference>
<organism evidence="2 3">
    <name type="scientific">Terrapene triunguis</name>
    <name type="common">Three-toed box turtle</name>
    <dbReference type="NCBI Taxonomy" id="2587831"/>
    <lineage>
        <taxon>Eukaryota</taxon>
        <taxon>Metazoa</taxon>
        <taxon>Chordata</taxon>
        <taxon>Craniata</taxon>
        <taxon>Vertebrata</taxon>
        <taxon>Euteleostomi</taxon>
        <taxon>Archelosauria</taxon>
        <taxon>Testudinata</taxon>
        <taxon>Testudines</taxon>
        <taxon>Cryptodira</taxon>
        <taxon>Durocryptodira</taxon>
        <taxon>Testudinoidea</taxon>
        <taxon>Emydidae</taxon>
        <taxon>Terrapene</taxon>
    </lineage>
</organism>
<dbReference type="PANTHER" id="PTHR19353:SF57">
    <property type="entry name" value="ACYL-COA (8-3)-DESATURASE"/>
    <property type="match status" value="1"/>
</dbReference>
<dbReference type="InterPro" id="IPR012171">
    <property type="entry name" value="Fatty_acid_desaturase"/>
</dbReference>
<dbReference type="GO" id="GO:0016717">
    <property type="term" value="F:oxidoreductase activity, acting on paired donors, with oxidation of a pair of donors resulting in the reduction of molecular oxygen to two molecules of water"/>
    <property type="evidence" value="ECO:0007669"/>
    <property type="project" value="TreeGrafter"/>
</dbReference>
<keyword evidence="1" id="KW-0472">Membrane</keyword>
<keyword evidence="3" id="KW-1185">Reference proteome</keyword>